<keyword evidence="7" id="KW-1185">Reference proteome</keyword>
<proteinExistence type="predicted"/>
<keyword evidence="2" id="KW-0805">Transcription regulation</keyword>
<evidence type="ECO:0000256" key="5">
    <source>
        <dbReference type="ARBA" id="ARBA00023242"/>
    </source>
</evidence>
<reference evidence="6" key="1">
    <citation type="submission" date="2023-07" db="EMBL/GenBank/DDBJ databases">
        <title>draft genome sequence of fig (Ficus carica).</title>
        <authorList>
            <person name="Takahashi T."/>
            <person name="Nishimura K."/>
        </authorList>
    </citation>
    <scope>NUCLEOTIDE SEQUENCE</scope>
</reference>
<dbReference type="GO" id="GO:0003677">
    <property type="term" value="F:DNA binding"/>
    <property type="evidence" value="ECO:0007669"/>
    <property type="project" value="UniProtKB-KW"/>
</dbReference>
<keyword evidence="5" id="KW-0539">Nucleus</keyword>
<dbReference type="EMBL" id="BTGU01000014">
    <property type="protein sequence ID" value="GMN42253.1"/>
    <property type="molecule type" value="Genomic_DNA"/>
</dbReference>
<organism evidence="6 7">
    <name type="scientific">Ficus carica</name>
    <name type="common">Common fig</name>
    <dbReference type="NCBI Taxonomy" id="3494"/>
    <lineage>
        <taxon>Eukaryota</taxon>
        <taxon>Viridiplantae</taxon>
        <taxon>Streptophyta</taxon>
        <taxon>Embryophyta</taxon>
        <taxon>Tracheophyta</taxon>
        <taxon>Spermatophyta</taxon>
        <taxon>Magnoliopsida</taxon>
        <taxon>eudicotyledons</taxon>
        <taxon>Gunneridae</taxon>
        <taxon>Pentapetalae</taxon>
        <taxon>rosids</taxon>
        <taxon>fabids</taxon>
        <taxon>Rosales</taxon>
        <taxon>Moraceae</taxon>
        <taxon>Ficeae</taxon>
        <taxon>Ficus</taxon>
    </lineage>
</organism>
<dbReference type="InterPro" id="IPR015300">
    <property type="entry name" value="DNA-bd_pseudobarrel_sf"/>
</dbReference>
<dbReference type="AlphaFoldDB" id="A0AA88AAH9"/>
<dbReference type="InterPro" id="IPR003340">
    <property type="entry name" value="B3_DNA-bd"/>
</dbReference>
<dbReference type="SUPFAM" id="SSF101936">
    <property type="entry name" value="DNA-binding pseudobarrel domain"/>
    <property type="match status" value="1"/>
</dbReference>
<protein>
    <submittedName>
        <fullName evidence="6">Uncharacterized protein</fullName>
    </submittedName>
</protein>
<accession>A0AA88AAH9</accession>
<comment type="caution">
    <text evidence="6">The sequence shown here is derived from an EMBL/GenBank/DDBJ whole genome shotgun (WGS) entry which is preliminary data.</text>
</comment>
<keyword evidence="3" id="KW-0238">DNA-binding</keyword>
<evidence type="ECO:0000256" key="3">
    <source>
        <dbReference type="ARBA" id="ARBA00023125"/>
    </source>
</evidence>
<gene>
    <name evidence="6" type="ORF">TIFTF001_011476</name>
</gene>
<sequence length="172" mass="19603">MASSTSFDTLVKPKILPSRSCTSMFIYPTTYHSIGTRVPVPCMAPKYIEKCLTKSDLKRLIVSSDWLCNKGGGFLPVPVPRGSAAIPILVRDEWGRDHPLHSKVRSPKPGKRYYEKLEIMSRGWRAGAFVTAKRLQVGDNIYLSLDRGHIRVKVRHPPLLYRFSMGMEYFLY</sequence>
<evidence type="ECO:0000256" key="2">
    <source>
        <dbReference type="ARBA" id="ARBA00023015"/>
    </source>
</evidence>
<dbReference type="CDD" id="cd10017">
    <property type="entry name" value="B3_DNA"/>
    <property type="match status" value="1"/>
</dbReference>
<evidence type="ECO:0000313" key="7">
    <source>
        <dbReference type="Proteomes" id="UP001187192"/>
    </source>
</evidence>
<evidence type="ECO:0000256" key="4">
    <source>
        <dbReference type="ARBA" id="ARBA00023163"/>
    </source>
</evidence>
<keyword evidence="4" id="KW-0804">Transcription</keyword>
<evidence type="ECO:0000256" key="1">
    <source>
        <dbReference type="ARBA" id="ARBA00004123"/>
    </source>
</evidence>
<evidence type="ECO:0000313" key="6">
    <source>
        <dbReference type="EMBL" id="GMN42253.1"/>
    </source>
</evidence>
<name>A0AA88AAH9_FICCA</name>
<dbReference type="Proteomes" id="UP001187192">
    <property type="component" value="Unassembled WGS sequence"/>
</dbReference>
<comment type="subcellular location">
    <subcellularLocation>
        <location evidence="1">Nucleus</location>
    </subcellularLocation>
</comment>
<dbReference type="Gene3D" id="2.40.330.10">
    <property type="entry name" value="DNA-binding pseudobarrel domain"/>
    <property type="match status" value="1"/>
</dbReference>
<dbReference type="GO" id="GO:0005634">
    <property type="term" value="C:nucleus"/>
    <property type="evidence" value="ECO:0007669"/>
    <property type="project" value="UniProtKB-SubCell"/>
</dbReference>